<dbReference type="PANTHER" id="PTHR12526">
    <property type="entry name" value="GLYCOSYLTRANSFERASE"/>
    <property type="match status" value="1"/>
</dbReference>
<feature type="region of interest" description="Disordered" evidence="8">
    <location>
        <begin position="408"/>
        <end position="629"/>
    </location>
</feature>
<dbReference type="InterPro" id="IPR017814">
    <property type="entry name" value="Mycothiol_biosynthesis_MshA"/>
</dbReference>
<dbReference type="GO" id="GO:0010125">
    <property type="term" value="P:mycothiol biosynthetic process"/>
    <property type="evidence" value="ECO:0007669"/>
    <property type="project" value="UniProtKB-UniRule"/>
</dbReference>
<feature type="binding site" evidence="7">
    <location>
        <position position="169"/>
    </location>
    <ligand>
        <name>1D-myo-inositol 3-phosphate</name>
        <dbReference type="ChEBI" id="CHEBI:58401"/>
    </ligand>
</feature>
<accession>A0A4D4L0S5</accession>
<feature type="binding site" evidence="7">
    <location>
        <position position="189"/>
    </location>
    <ligand>
        <name>1D-myo-inositol 3-phosphate</name>
        <dbReference type="ChEBI" id="CHEBI:58401"/>
    </ligand>
</feature>
<dbReference type="Pfam" id="PF13579">
    <property type="entry name" value="Glyco_trans_4_4"/>
    <property type="match status" value="1"/>
</dbReference>
<feature type="binding site" evidence="7">
    <location>
        <position position="112"/>
    </location>
    <ligand>
        <name>1D-myo-inositol 3-phosphate</name>
        <dbReference type="ChEBI" id="CHEBI:58401"/>
    </ligand>
</feature>
<evidence type="ECO:0000259" key="9">
    <source>
        <dbReference type="Pfam" id="PF00534"/>
    </source>
</evidence>
<comment type="function">
    <text evidence="7">Catalyzes the transfer of a N-acetyl-glucosamine moiety to 1D-myo-inositol 3-phosphate to produce 1D-myo-inositol 2-acetamido-2-deoxy-glucopyranoside 3-phosphate in the mycothiol biosynthesis pathway.</text>
</comment>
<comment type="caution">
    <text evidence="7">Lacks conserved residue(s) required for the propagation of feature annotation.</text>
</comment>
<feature type="binding site" evidence="7">
    <location>
        <begin position="49"/>
        <end position="50"/>
    </location>
    <ligand>
        <name>UDP-N-acetyl-alpha-D-glucosamine</name>
        <dbReference type="ChEBI" id="CHEBI:57705"/>
    </ligand>
</feature>
<evidence type="ECO:0000313" key="11">
    <source>
        <dbReference type="EMBL" id="GDY54672.1"/>
    </source>
</evidence>
<evidence type="ECO:0000256" key="1">
    <source>
        <dbReference type="ARBA" id="ARBA00008449"/>
    </source>
</evidence>
<keyword evidence="2 7" id="KW-0328">Glycosyltransferase</keyword>
<feature type="binding site" evidence="7">
    <location>
        <position position="360"/>
    </location>
    <ligand>
        <name>UDP-N-acetyl-alpha-D-glucosamine</name>
        <dbReference type="ChEBI" id="CHEBI:57705"/>
    </ligand>
</feature>
<dbReference type="GO" id="GO:0000287">
    <property type="term" value="F:magnesium ion binding"/>
    <property type="evidence" value="ECO:0007669"/>
    <property type="project" value="UniProtKB-UniRule"/>
</dbReference>
<feature type="binding site" evidence="7">
    <location>
        <position position="339"/>
    </location>
    <ligand>
        <name>Mg(2+)</name>
        <dbReference type="ChEBI" id="CHEBI:18420"/>
    </ligand>
</feature>
<feature type="binding site" evidence="7">
    <location>
        <position position="43"/>
    </location>
    <ligand>
        <name>1D-myo-inositol 3-phosphate</name>
        <dbReference type="ChEBI" id="CHEBI:58401"/>
    </ligand>
</feature>
<dbReference type="NCBIfam" id="TIGR03449">
    <property type="entry name" value="mycothiol_MshA"/>
    <property type="match status" value="1"/>
</dbReference>
<feature type="binding site" evidence="7">
    <location>
        <begin position="54"/>
        <end position="59"/>
    </location>
    <ligand>
        <name>1D-myo-inositol 3-phosphate</name>
        <dbReference type="ChEBI" id="CHEBI:58401"/>
    </ligand>
</feature>
<keyword evidence="5 7" id="KW-0460">Magnesium</keyword>
<keyword evidence="3 7" id="KW-0808">Transferase</keyword>
<feature type="compositionally biased region" description="Basic and acidic residues" evidence="8">
    <location>
        <begin position="451"/>
        <end position="491"/>
    </location>
</feature>
<organism evidence="11 12">
    <name type="scientific">Streptomyces violaceusniger</name>
    <dbReference type="NCBI Taxonomy" id="68280"/>
    <lineage>
        <taxon>Bacteria</taxon>
        <taxon>Bacillati</taxon>
        <taxon>Actinomycetota</taxon>
        <taxon>Actinomycetes</taxon>
        <taxon>Kitasatosporales</taxon>
        <taxon>Streptomycetaceae</taxon>
        <taxon>Streptomyces</taxon>
        <taxon>Streptomyces violaceusniger group</taxon>
    </lineage>
</organism>
<feature type="binding site" evidence="7">
    <location>
        <position position="340"/>
    </location>
    <ligand>
        <name>Mg(2+)</name>
        <dbReference type="ChEBI" id="CHEBI:18420"/>
    </ligand>
</feature>
<comment type="subunit">
    <text evidence="7">Homodimer.</text>
</comment>
<dbReference type="GO" id="GO:0008375">
    <property type="term" value="F:acetylglucosaminyltransferase activity"/>
    <property type="evidence" value="ECO:0007669"/>
    <property type="project" value="UniProtKB-UniRule"/>
</dbReference>
<sequence>MSQHASRLGGLRGRSHIPFGAPSHQRIRRTSRRPRRIAMLSVHTSPLHQPGTGDAGGMNVYIVELARRLAAIDIEVEIFTRATTAALPPAVELAPGVLVRHVDAGPYEGLAKEDLPAQLCAFTHGVMQAWAGHRPGHYDLVHSHYWLSGHVGWLAAERWGVPLVHAMHTMAKVKNAALAAGDTPEPAARVIGEQQIVRAADRLIANTAEEAEELVRHYEAARELVAVVHPGVNLDRFRPADGRAAARARLGLPADALIPLFAGRIQPLKAPDILLHAVAHLLEEDPSLRERMVVPVVGGPSGSGLAKPEGLHKLAARLGICDVVRFRPPCAQDELADWYRAASVLVMPSYSESFGLVAIEAQACGTPVVAASVGGLPVAVRDGVSGTLIDGHDPADYARALSAFVQDPGGRTGWVRRRPGTPSPSDGTRPPRPRRRCTRRRCGSGVAYDRPMADPKADPMAEPQADRKADPVAEADRKADTARDADRKADTAPRPTPGRHRADAGRRRTGVGEPGGRHLCRHSPGHPQAVDHLLAAGRPALPLGQRLRRPPPGREPRGGPPLAAGAQHPAVRGELRDRPARRHLSGGQAAARGRHPGGGGPAARHGAGERGRQLQHAAGDGVRHGHSQGVRVAYLAGRIDPES</sequence>
<comment type="caution">
    <text evidence="11">The sequence shown here is derived from an EMBL/GenBank/DDBJ whole genome shotgun (WGS) entry which is preliminary data.</text>
</comment>
<proteinExistence type="inferred from homology"/>
<feature type="binding site" evidence="7">
    <location>
        <position position="57"/>
    </location>
    <ligand>
        <name>UDP-N-acetyl-alpha-D-glucosamine</name>
        <dbReference type="ChEBI" id="CHEBI:57705"/>
    </ligand>
</feature>
<feature type="region of interest" description="Disordered" evidence="8">
    <location>
        <begin position="1"/>
        <end position="32"/>
    </location>
</feature>
<evidence type="ECO:0000256" key="5">
    <source>
        <dbReference type="ARBA" id="ARBA00022842"/>
    </source>
</evidence>
<feature type="domain" description="Glycosyl transferase family 1" evidence="9">
    <location>
        <begin position="245"/>
        <end position="411"/>
    </location>
</feature>
<dbReference type="Pfam" id="PF00534">
    <property type="entry name" value="Glycos_transf_1"/>
    <property type="match status" value="1"/>
</dbReference>
<keyword evidence="4 7" id="KW-0479">Metal-binding</keyword>
<dbReference type="GO" id="GO:0102710">
    <property type="term" value="F:D-inositol-3-phosphate glycosyltransferase activity"/>
    <property type="evidence" value="ECO:0007669"/>
    <property type="project" value="UniProtKB-EC"/>
</dbReference>
<evidence type="ECO:0000259" key="10">
    <source>
        <dbReference type="Pfam" id="PF13579"/>
    </source>
</evidence>
<dbReference type="CDD" id="cd03800">
    <property type="entry name" value="GT4_sucrose_synthase"/>
    <property type="match status" value="1"/>
</dbReference>
<evidence type="ECO:0000256" key="8">
    <source>
        <dbReference type="SAM" id="MobiDB-lite"/>
    </source>
</evidence>
<gene>
    <name evidence="7" type="primary">mshA</name>
    <name evidence="11" type="ORF">SVIO_052950</name>
</gene>
<evidence type="ECO:0000313" key="12">
    <source>
        <dbReference type="Proteomes" id="UP000301309"/>
    </source>
</evidence>
<name>A0A4D4L0S5_STRVO</name>
<feature type="binding site" evidence="7">
    <location>
        <position position="145"/>
    </location>
    <ligand>
        <name>1D-myo-inositol 3-phosphate</name>
        <dbReference type="ChEBI" id="CHEBI:58401"/>
    </ligand>
</feature>
<feature type="domain" description="Glycosyltransferase subfamily 4-like N-terminal" evidence="10">
    <location>
        <begin position="56"/>
        <end position="231"/>
    </location>
</feature>
<dbReference type="Proteomes" id="UP000301309">
    <property type="component" value="Unassembled WGS sequence"/>
</dbReference>
<dbReference type="InterPro" id="IPR001296">
    <property type="entry name" value="Glyco_trans_1"/>
</dbReference>
<dbReference type="SUPFAM" id="SSF53756">
    <property type="entry name" value="UDP-Glycosyltransferase/glycogen phosphorylase"/>
    <property type="match status" value="1"/>
</dbReference>
<evidence type="ECO:0000256" key="4">
    <source>
        <dbReference type="ARBA" id="ARBA00022723"/>
    </source>
</evidence>
<dbReference type="EC" id="2.4.1.250" evidence="7"/>
<dbReference type="Gene3D" id="3.40.50.2000">
    <property type="entry name" value="Glycogen Phosphorylase B"/>
    <property type="match status" value="2"/>
</dbReference>
<feature type="binding site" evidence="7">
    <location>
        <position position="264"/>
    </location>
    <ligand>
        <name>UDP-N-acetyl-alpha-D-glucosamine</name>
        <dbReference type="ChEBI" id="CHEBI:57705"/>
    </ligand>
</feature>
<evidence type="ECO:0000256" key="2">
    <source>
        <dbReference type="ARBA" id="ARBA00022676"/>
    </source>
</evidence>
<protein>
    <recommendedName>
        <fullName evidence="7">D-inositol-3-phosphate glycosyltransferase</fullName>
        <ecNumber evidence="7">2.4.1.250</ecNumber>
    </recommendedName>
    <alternativeName>
        <fullName evidence="7">N-acetylglucosamine-inositol-phosphate N-acetylglucosaminyltransferase</fullName>
        <shortName evidence="7">GlcNAc-Ins-P N-acetylglucosaminyltransferase</shortName>
    </alternativeName>
</protein>
<feature type="binding site" evidence="7">
    <location>
        <position position="342"/>
    </location>
    <ligand>
        <name>Mg(2+)</name>
        <dbReference type="ChEBI" id="CHEBI:18420"/>
    </ligand>
</feature>
<comment type="similarity">
    <text evidence="1 7">Belongs to the glycosyltransferase group 1 family. MshA subfamily.</text>
</comment>
<evidence type="ECO:0000256" key="6">
    <source>
        <dbReference type="ARBA" id="ARBA00048131"/>
    </source>
</evidence>
<dbReference type="InterPro" id="IPR028098">
    <property type="entry name" value="Glyco_trans_4-like_N"/>
</dbReference>
<feature type="binding site" evidence="7">
    <location>
        <position position="366"/>
    </location>
    <ligand>
        <name>Mg(2+)</name>
        <dbReference type="ChEBI" id="CHEBI:18420"/>
    </ligand>
</feature>
<reference evidence="11 12" key="1">
    <citation type="journal article" date="2020" name="Int. J. Syst. Evol. Microbiol.">
        <title>Reclassification of Streptomyces castelarensis and Streptomyces sporoclivatus as later heterotypic synonyms of Streptomyces antimycoticus.</title>
        <authorList>
            <person name="Komaki H."/>
            <person name="Tamura T."/>
        </authorList>
    </citation>
    <scope>NUCLEOTIDE SEQUENCE [LARGE SCALE GENOMIC DNA]</scope>
    <source>
        <strain evidence="11 12">NBRC 13459</strain>
    </source>
</reference>
<dbReference type="PANTHER" id="PTHR12526:SF510">
    <property type="entry name" value="D-INOSITOL 3-PHOSPHATE GLYCOSYLTRANSFERASE"/>
    <property type="match status" value="1"/>
</dbReference>
<dbReference type="HAMAP" id="MF_01695">
    <property type="entry name" value="MshA"/>
    <property type="match status" value="1"/>
</dbReference>
<feature type="binding site" evidence="7">
    <location>
        <position position="269"/>
    </location>
    <ligand>
        <name>UDP-N-acetyl-alpha-D-glucosamine</name>
        <dbReference type="ChEBI" id="CHEBI:57705"/>
    </ligand>
</feature>
<dbReference type="EMBL" id="BJHW01000001">
    <property type="protein sequence ID" value="GDY54672.1"/>
    <property type="molecule type" value="Genomic_DNA"/>
</dbReference>
<evidence type="ECO:0000256" key="3">
    <source>
        <dbReference type="ARBA" id="ARBA00022679"/>
    </source>
</evidence>
<feature type="compositionally biased region" description="Basic residues" evidence="8">
    <location>
        <begin position="431"/>
        <end position="442"/>
    </location>
</feature>
<feature type="binding site" evidence="7">
    <location>
        <position position="352"/>
    </location>
    <ligand>
        <name>UDP-N-acetyl-alpha-D-glucosamine</name>
        <dbReference type="ChEBI" id="CHEBI:57705"/>
    </ligand>
</feature>
<feature type="compositionally biased region" description="Low complexity" evidence="8">
    <location>
        <begin position="533"/>
        <end position="545"/>
    </location>
</feature>
<dbReference type="AlphaFoldDB" id="A0A4D4L0S5"/>
<evidence type="ECO:0000256" key="7">
    <source>
        <dbReference type="HAMAP-Rule" id="MF_01695"/>
    </source>
</evidence>
<keyword evidence="12" id="KW-1185">Reference proteome</keyword>
<comment type="catalytic activity">
    <reaction evidence="6 7">
        <text>1D-myo-inositol 3-phosphate + UDP-N-acetyl-alpha-D-glucosamine = 1D-myo-inositol 2-acetamido-2-deoxy-alpha-D-glucopyranoside 3-phosphate + UDP + H(+)</text>
        <dbReference type="Rhea" id="RHEA:26188"/>
        <dbReference type="ChEBI" id="CHEBI:15378"/>
        <dbReference type="ChEBI" id="CHEBI:57705"/>
        <dbReference type="ChEBI" id="CHEBI:58223"/>
        <dbReference type="ChEBI" id="CHEBI:58401"/>
        <dbReference type="ChEBI" id="CHEBI:58892"/>
        <dbReference type="EC" id="2.4.1.250"/>
    </reaction>
</comment>